<protein>
    <submittedName>
        <fullName evidence="6">GMC oxidoreductase</fullName>
    </submittedName>
</protein>
<comment type="similarity">
    <text evidence="2">Belongs to the GMC oxidoreductase family.</text>
</comment>
<dbReference type="PIRSF" id="PIRSF000137">
    <property type="entry name" value="Alcohol_oxidase"/>
    <property type="match status" value="1"/>
</dbReference>
<accession>A0ABQ8GUI0</accession>
<dbReference type="Pfam" id="PF05199">
    <property type="entry name" value="GMC_oxred_C"/>
    <property type="match status" value="1"/>
</dbReference>
<evidence type="ECO:0000256" key="2">
    <source>
        <dbReference type="ARBA" id="ARBA00010790"/>
    </source>
</evidence>
<evidence type="ECO:0000256" key="3">
    <source>
        <dbReference type="ARBA" id="ARBA00022630"/>
    </source>
</evidence>
<gene>
    <name evidence="6" type="ORF">B0J12DRAFT_17156</name>
</gene>
<comment type="caution">
    <text evidence="6">The sequence shown here is derived from an EMBL/GenBank/DDBJ whole genome shotgun (WGS) entry which is preliminary data.</text>
</comment>
<dbReference type="SUPFAM" id="SSF51905">
    <property type="entry name" value="FAD/NAD(P)-binding domain"/>
    <property type="match status" value="1"/>
</dbReference>
<dbReference type="Gene3D" id="3.30.560.10">
    <property type="entry name" value="Glucose Oxidase, domain 3"/>
    <property type="match status" value="1"/>
</dbReference>
<organism evidence="6 7">
    <name type="scientific">Macrophomina phaseolina</name>
    <dbReference type="NCBI Taxonomy" id="35725"/>
    <lineage>
        <taxon>Eukaryota</taxon>
        <taxon>Fungi</taxon>
        <taxon>Dikarya</taxon>
        <taxon>Ascomycota</taxon>
        <taxon>Pezizomycotina</taxon>
        <taxon>Dothideomycetes</taxon>
        <taxon>Dothideomycetes incertae sedis</taxon>
        <taxon>Botryosphaeriales</taxon>
        <taxon>Botryosphaeriaceae</taxon>
        <taxon>Macrophomina</taxon>
    </lineage>
</organism>
<dbReference type="InterPro" id="IPR000172">
    <property type="entry name" value="GMC_OxRdtase_N"/>
</dbReference>
<name>A0ABQ8GUI0_9PEZI</name>
<keyword evidence="3" id="KW-0285">Flavoprotein</keyword>
<dbReference type="PANTHER" id="PTHR11552">
    <property type="entry name" value="GLUCOSE-METHANOL-CHOLINE GMC OXIDOREDUCTASE"/>
    <property type="match status" value="1"/>
</dbReference>
<comment type="cofactor">
    <cofactor evidence="1">
        <name>FAD</name>
        <dbReference type="ChEBI" id="CHEBI:57692"/>
    </cofactor>
</comment>
<evidence type="ECO:0000313" key="6">
    <source>
        <dbReference type="EMBL" id="KAH7064908.1"/>
    </source>
</evidence>
<evidence type="ECO:0000256" key="1">
    <source>
        <dbReference type="ARBA" id="ARBA00001974"/>
    </source>
</evidence>
<dbReference type="Gene3D" id="3.50.50.60">
    <property type="entry name" value="FAD/NAD(P)-binding domain"/>
    <property type="match status" value="1"/>
</dbReference>
<dbReference type="InterPro" id="IPR007867">
    <property type="entry name" value="GMC_OxRtase_C"/>
</dbReference>
<dbReference type="PROSITE" id="PS00624">
    <property type="entry name" value="GMC_OXRED_2"/>
    <property type="match status" value="1"/>
</dbReference>
<dbReference type="Proteomes" id="UP000774617">
    <property type="component" value="Unassembled WGS sequence"/>
</dbReference>
<sequence>MSSEMFDYVVCGGGTSGCVIAGRLAEDLNVTVCVIEAGPDNADLENVHMVGGWSQNFDSHTDWNIVSEPAVGINGRRVKNSRGRFLGGCSGVNGTLCIRGNKQDYDDWGLEGWSGEDMWRAMAKAVADCLPQTETFHPKDDFEADLSVHGTNGPLHTEPHDLAPISKSILDSMQSQGIPYKPDLFSTGVAPQGCSNTVRTVHQGIRSTGADFITKGYRRDNITIKTESVVDKVILEPVGGELTATGVKFVSKDGTELIVHARKEIIISSGSYCSPAVLLRSGIGPKSELEKHGIQTQVELSGVGKNLMDHAISFVFYESNQPELTNDHLAYYDGALASSYKLWRDTKSGVLSTFPFGAFGYARLDERLKDVPAWKNTSPINDPHGKAYDPGRDPMALLPIQPNIEWFSTEMYGGPKQYDRFPTDGQGVFALISMLLSPRSRGSVTLASRDPTANPVVDHNYLGDELDLLVMAEACRWGNEIITKGAGTKDIVKGSWPPDANHHLYTTREQWSGYAKEHATTCYHAAGTCKMGRDDDPLAVLDEKLRVRGVKRLRVADCSVMPLMNQGHTQMPAYGIGEKAAELIKEHTKSIPSLRPDSAVAVA</sequence>
<proteinExistence type="inferred from homology"/>
<dbReference type="InterPro" id="IPR012132">
    <property type="entry name" value="GMC_OxRdtase"/>
</dbReference>
<evidence type="ECO:0000313" key="7">
    <source>
        <dbReference type="Proteomes" id="UP000774617"/>
    </source>
</evidence>
<feature type="domain" description="Glucose-methanol-choline oxidoreductase N-terminal" evidence="5">
    <location>
        <begin position="270"/>
        <end position="284"/>
    </location>
</feature>
<dbReference type="EMBL" id="JAGTJR010000001">
    <property type="protein sequence ID" value="KAH7064908.1"/>
    <property type="molecule type" value="Genomic_DNA"/>
</dbReference>
<evidence type="ECO:0000259" key="5">
    <source>
        <dbReference type="PROSITE" id="PS00624"/>
    </source>
</evidence>
<dbReference type="Pfam" id="PF00732">
    <property type="entry name" value="GMC_oxred_N"/>
    <property type="match status" value="1"/>
</dbReference>
<reference evidence="6 7" key="1">
    <citation type="journal article" date="2021" name="Nat. Commun.">
        <title>Genetic determinants of endophytism in the Arabidopsis root mycobiome.</title>
        <authorList>
            <person name="Mesny F."/>
            <person name="Miyauchi S."/>
            <person name="Thiergart T."/>
            <person name="Pickel B."/>
            <person name="Atanasova L."/>
            <person name="Karlsson M."/>
            <person name="Huettel B."/>
            <person name="Barry K.W."/>
            <person name="Haridas S."/>
            <person name="Chen C."/>
            <person name="Bauer D."/>
            <person name="Andreopoulos W."/>
            <person name="Pangilinan J."/>
            <person name="LaButti K."/>
            <person name="Riley R."/>
            <person name="Lipzen A."/>
            <person name="Clum A."/>
            <person name="Drula E."/>
            <person name="Henrissat B."/>
            <person name="Kohler A."/>
            <person name="Grigoriev I.V."/>
            <person name="Martin F.M."/>
            <person name="Hacquard S."/>
        </authorList>
    </citation>
    <scope>NUCLEOTIDE SEQUENCE [LARGE SCALE GENOMIC DNA]</scope>
    <source>
        <strain evidence="6 7">MPI-SDFR-AT-0080</strain>
    </source>
</reference>
<keyword evidence="4" id="KW-0274">FAD</keyword>
<dbReference type="InterPro" id="IPR036188">
    <property type="entry name" value="FAD/NAD-bd_sf"/>
</dbReference>
<dbReference type="PANTHER" id="PTHR11552:SF147">
    <property type="entry name" value="CHOLINE DEHYDROGENASE, MITOCHONDRIAL"/>
    <property type="match status" value="1"/>
</dbReference>
<evidence type="ECO:0000256" key="4">
    <source>
        <dbReference type="ARBA" id="ARBA00022827"/>
    </source>
</evidence>
<keyword evidence="7" id="KW-1185">Reference proteome</keyword>
<dbReference type="SUPFAM" id="SSF54373">
    <property type="entry name" value="FAD-linked reductases, C-terminal domain"/>
    <property type="match status" value="1"/>
</dbReference>